<dbReference type="SUPFAM" id="SSF46785">
    <property type="entry name" value="Winged helix' DNA-binding domain"/>
    <property type="match status" value="1"/>
</dbReference>
<evidence type="ECO:0000256" key="2">
    <source>
        <dbReference type="ARBA" id="ARBA00023125"/>
    </source>
</evidence>
<evidence type="ECO:0000313" key="6">
    <source>
        <dbReference type="Proteomes" id="UP000824633"/>
    </source>
</evidence>
<keyword evidence="1" id="KW-0805">Transcription regulation</keyword>
<protein>
    <submittedName>
        <fullName evidence="5">GntR family transcriptional regulator</fullName>
    </submittedName>
</protein>
<dbReference type="RefSeq" id="WP_224035456.1">
    <property type="nucleotide sequence ID" value="NZ_AP024849.1"/>
</dbReference>
<keyword evidence="2" id="KW-0238">DNA-binding</keyword>
<evidence type="ECO:0000259" key="4">
    <source>
        <dbReference type="PROSITE" id="PS50949"/>
    </source>
</evidence>
<dbReference type="PANTHER" id="PTHR43537">
    <property type="entry name" value="TRANSCRIPTIONAL REGULATOR, GNTR FAMILY"/>
    <property type="match status" value="1"/>
</dbReference>
<evidence type="ECO:0000256" key="1">
    <source>
        <dbReference type="ARBA" id="ARBA00023015"/>
    </source>
</evidence>
<proteinExistence type="predicted"/>
<dbReference type="SMART" id="SM00345">
    <property type="entry name" value="HTH_GNTR"/>
    <property type="match status" value="1"/>
</dbReference>
<name>A0ABM7TN24_9CLOT</name>
<dbReference type="InterPro" id="IPR011711">
    <property type="entry name" value="GntR_C"/>
</dbReference>
<gene>
    <name evidence="5" type="ORF">psyc5s11_53260</name>
</gene>
<evidence type="ECO:0000313" key="5">
    <source>
        <dbReference type="EMBL" id="BCZ49259.1"/>
    </source>
</evidence>
<dbReference type="PRINTS" id="PR00035">
    <property type="entry name" value="HTHGNTR"/>
</dbReference>
<accession>A0ABM7TN24</accession>
<dbReference type="Proteomes" id="UP000824633">
    <property type="component" value="Chromosome"/>
</dbReference>
<dbReference type="Pfam" id="PF00392">
    <property type="entry name" value="GntR"/>
    <property type="match status" value="1"/>
</dbReference>
<dbReference type="InterPro" id="IPR008920">
    <property type="entry name" value="TF_FadR/GntR_C"/>
</dbReference>
<dbReference type="InterPro" id="IPR000524">
    <property type="entry name" value="Tscrpt_reg_HTH_GntR"/>
</dbReference>
<dbReference type="Gene3D" id="1.10.10.10">
    <property type="entry name" value="Winged helix-like DNA-binding domain superfamily/Winged helix DNA-binding domain"/>
    <property type="match status" value="1"/>
</dbReference>
<evidence type="ECO:0000256" key="3">
    <source>
        <dbReference type="ARBA" id="ARBA00023163"/>
    </source>
</evidence>
<dbReference type="CDD" id="cd07377">
    <property type="entry name" value="WHTH_GntR"/>
    <property type="match status" value="1"/>
</dbReference>
<dbReference type="Gene3D" id="1.20.120.530">
    <property type="entry name" value="GntR ligand-binding domain-like"/>
    <property type="match status" value="1"/>
</dbReference>
<dbReference type="Pfam" id="PF07729">
    <property type="entry name" value="FCD"/>
    <property type="match status" value="1"/>
</dbReference>
<keyword evidence="6" id="KW-1185">Reference proteome</keyword>
<dbReference type="EMBL" id="AP024849">
    <property type="protein sequence ID" value="BCZ49259.1"/>
    <property type="molecule type" value="Genomic_DNA"/>
</dbReference>
<feature type="domain" description="HTH gntR-type" evidence="4">
    <location>
        <begin position="8"/>
        <end position="76"/>
    </location>
</feature>
<dbReference type="InterPro" id="IPR036390">
    <property type="entry name" value="WH_DNA-bd_sf"/>
</dbReference>
<reference evidence="6" key="1">
    <citation type="submission" date="2021-07" db="EMBL/GenBank/DDBJ databases">
        <title>Complete genome sequencing of a Clostridium isolate.</title>
        <authorList>
            <person name="Ueki A."/>
            <person name="Tonouchi A."/>
        </authorList>
    </citation>
    <scope>NUCLEOTIDE SEQUENCE [LARGE SCALE GENOMIC DNA]</scope>
    <source>
        <strain evidence="6">C5S11</strain>
    </source>
</reference>
<dbReference type="PROSITE" id="PS50949">
    <property type="entry name" value="HTH_GNTR"/>
    <property type="match status" value="1"/>
</dbReference>
<dbReference type="PANTHER" id="PTHR43537:SF43">
    <property type="entry name" value="GNTR-FAMILY TRANSCRIPTIONAL REGULATOR"/>
    <property type="match status" value="1"/>
</dbReference>
<sequence length="223" mass="25025">MLSPVKNTKIYEMVMEQIKDLVKKGELKSGDKLPSERELSEKLEVSRASIREALKALQMLGLIETKHGEGNFINENFENSLLEPLSTVFLLLGSKSESVLELRKIIEPETAVLAAKNITNEQLIELKEIMEELNNTSDAEVCASLDKRFHYKIAQASGNHLISTIMFSVSSLIEKHIENSKINTINKTLVKAQHEEIWNALETHNGSSAKAALKKHLELSDVF</sequence>
<dbReference type="SMART" id="SM00895">
    <property type="entry name" value="FCD"/>
    <property type="match status" value="1"/>
</dbReference>
<dbReference type="InterPro" id="IPR036388">
    <property type="entry name" value="WH-like_DNA-bd_sf"/>
</dbReference>
<dbReference type="SUPFAM" id="SSF48008">
    <property type="entry name" value="GntR ligand-binding domain-like"/>
    <property type="match status" value="1"/>
</dbReference>
<organism evidence="5 6">
    <name type="scientific">Clostridium gelidum</name>
    <dbReference type="NCBI Taxonomy" id="704125"/>
    <lineage>
        <taxon>Bacteria</taxon>
        <taxon>Bacillati</taxon>
        <taxon>Bacillota</taxon>
        <taxon>Clostridia</taxon>
        <taxon>Eubacteriales</taxon>
        <taxon>Clostridiaceae</taxon>
        <taxon>Clostridium</taxon>
    </lineage>
</organism>
<keyword evidence="3" id="KW-0804">Transcription</keyword>